<keyword evidence="5 8" id="KW-0547">Nucleotide-binding</keyword>
<gene>
    <name evidence="8" type="primary">ydiU</name>
    <name evidence="8" type="synonym">selO</name>
    <name evidence="9" type="ORF">ACJHVH_02405</name>
</gene>
<dbReference type="GO" id="GO:0016779">
    <property type="term" value="F:nucleotidyltransferase activity"/>
    <property type="evidence" value="ECO:0007669"/>
    <property type="project" value="UniProtKB-KW"/>
</dbReference>
<feature type="binding site" evidence="8">
    <location>
        <position position="244"/>
    </location>
    <ligand>
        <name>Mg(2+)</name>
        <dbReference type="ChEBI" id="CHEBI:18420"/>
    </ligand>
</feature>
<feature type="binding site" evidence="8">
    <location>
        <position position="84"/>
    </location>
    <ligand>
        <name>ATP</name>
        <dbReference type="ChEBI" id="CHEBI:30616"/>
    </ligand>
</feature>
<feature type="binding site" evidence="8">
    <location>
        <position position="253"/>
    </location>
    <ligand>
        <name>Mg(2+)</name>
        <dbReference type="ChEBI" id="CHEBI:18420"/>
    </ligand>
</feature>
<dbReference type="Proteomes" id="UP001624684">
    <property type="component" value="Unassembled WGS sequence"/>
</dbReference>
<keyword evidence="6 8" id="KW-0067">ATP-binding</keyword>
<evidence type="ECO:0000256" key="5">
    <source>
        <dbReference type="ARBA" id="ARBA00022741"/>
    </source>
</evidence>
<evidence type="ECO:0000256" key="4">
    <source>
        <dbReference type="ARBA" id="ARBA00022723"/>
    </source>
</evidence>
<evidence type="ECO:0000256" key="7">
    <source>
        <dbReference type="ARBA" id="ARBA00022842"/>
    </source>
</evidence>
<comment type="catalytic activity">
    <reaction evidence="8">
        <text>L-seryl-[protein] + UTP = O-(5'-uridylyl)-L-seryl-[protein] + diphosphate</text>
        <dbReference type="Rhea" id="RHEA:64604"/>
        <dbReference type="Rhea" id="RHEA-COMP:9863"/>
        <dbReference type="Rhea" id="RHEA-COMP:16635"/>
        <dbReference type="ChEBI" id="CHEBI:29999"/>
        <dbReference type="ChEBI" id="CHEBI:33019"/>
        <dbReference type="ChEBI" id="CHEBI:46398"/>
        <dbReference type="ChEBI" id="CHEBI:156051"/>
    </reaction>
</comment>
<evidence type="ECO:0000256" key="2">
    <source>
        <dbReference type="ARBA" id="ARBA00022679"/>
    </source>
</evidence>
<keyword evidence="8" id="KW-0464">Manganese</keyword>
<evidence type="ECO:0000256" key="3">
    <source>
        <dbReference type="ARBA" id="ARBA00022695"/>
    </source>
</evidence>
<comment type="similarity">
    <text evidence="1 8">Belongs to the SELO family.</text>
</comment>
<dbReference type="EMBL" id="JBJJXE010000002">
    <property type="protein sequence ID" value="MFL1731857.1"/>
    <property type="molecule type" value="Genomic_DNA"/>
</dbReference>
<comment type="catalytic activity">
    <reaction evidence="8">
        <text>L-threonyl-[protein] + ATP = 3-O-(5'-adenylyl)-L-threonyl-[protein] + diphosphate</text>
        <dbReference type="Rhea" id="RHEA:54292"/>
        <dbReference type="Rhea" id="RHEA-COMP:11060"/>
        <dbReference type="Rhea" id="RHEA-COMP:13847"/>
        <dbReference type="ChEBI" id="CHEBI:30013"/>
        <dbReference type="ChEBI" id="CHEBI:30616"/>
        <dbReference type="ChEBI" id="CHEBI:33019"/>
        <dbReference type="ChEBI" id="CHEBI:138113"/>
        <dbReference type="EC" id="2.7.7.108"/>
    </reaction>
</comment>
<comment type="catalytic activity">
    <reaction evidence="8">
        <text>L-tyrosyl-[protein] + ATP = O-(5'-adenylyl)-L-tyrosyl-[protein] + diphosphate</text>
        <dbReference type="Rhea" id="RHEA:54288"/>
        <dbReference type="Rhea" id="RHEA-COMP:10136"/>
        <dbReference type="Rhea" id="RHEA-COMP:13846"/>
        <dbReference type="ChEBI" id="CHEBI:30616"/>
        <dbReference type="ChEBI" id="CHEBI:33019"/>
        <dbReference type="ChEBI" id="CHEBI:46858"/>
        <dbReference type="ChEBI" id="CHEBI:83624"/>
        <dbReference type="EC" id="2.7.7.108"/>
    </reaction>
</comment>
<feature type="binding site" evidence="8">
    <location>
        <position position="170"/>
    </location>
    <ligand>
        <name>ATP</name>
        <dbReference type="ChEBI" id="CHEBI:30616"/>
    </ligand>
</feature>
<feature type="active site" description="Proton acceptor" evidence="8">
    <location>
        <position position="243"/>
    </location>
</feature>
<keyword evidence="4 8" id="KW-0479">Metal-binding</keyword>
<feature type="binding site" evidence="8">
    <location>
        <position position="86"/>
    </location>
    <ligand>
        <name>ATP</name>
        <dbReference type="ChEBI" id="CHEBI:30616"/>
    </ligand>
</feature>
<keyword evidence="7 8" id="KW-0460">Magnesium</keyword>
<comment type="catalytic activity">
    <reaction evidence="8">
        <text>L-tyrosyl-[protein] + UTP = O-(5'-uridylyl)-L-tyrosyl-[protein] + diphosphate</text>
        <dbReference type="Rhea" id="RHEA:83887"/>
        <dbReference type="Rhea" id="RHEA-COMP:10136"/>
        <dbReference type="Rhea" id="RHEA-COMP:20238"/>
        <dbReference type="ChEBI" id="CHEBI:33019"/>
        <dbReference type="ChEBI" id="CHEBI:46398"/>
        <dbReference type="ChEBI" id="CHEBI:46858"/>
        <dbReference type="ChEBI" id="CHEBI:90602"/>
    </reaction>
</comment>
<keyword evidence="3 8" id="KW-0548">Nucleotidyltransferase</keyword>
<accession>A0ABW8U705</accession>
<evidence type="ECO:0000256" key="6">
    <source>
        <dbReference type="ARBA" id="ARBA00022840"/>
    </source>
</evidence>
<reference evidence="9 10" key="1">
    <citation type="submission" date="2024-11" db="EMBL/GenBank/DDBJ databases">
        <title>First Report of Moraxella oculi in Brazil in an Infectious Bovine Keratoconjunctivitis Outbreak.</title>
        <authorList>
            <person name="Carvalho C.V."/>
            <person name="Domingues R."/>
            <person name="Coutinho C."/>
            <person name="Honorio N.T.B.S."/>
            <person name="Faza D.R.L.R."/>
            <person name="Carvalho W.A."/>
            <person name="Machado A.B.F."/>
            <person name="Martins M.F."/>
            <person name="Gaspar E.B."/>
        </authorList>
    </citation>
    <scope>NUCLEOTIDE SEQUENCE [LARGE SCALE GENOMIC DNA]</scope>
    <source>
        <strain evidence="9 10">2117LE</strain>
    </source>
</reference>
<dbReference type="PANTHER" id="PTHR32057">
    <property type="entry name" value="PROTEIN ADENYLYLTRANSFERASE SELO, MITOCHONDRIAL"/>
    <property type="match status" value="1"/>
</dbReference>
<dbReference type="InterPro" id="IPR003846">
    <property type="entry name" value="SelO"/>
</dbReference>
<feature type="binding site" evidence="8">
    <location>
        <position position="87"/>
    </location>
    <ligand>
        <name>ATP</name>
        <dbReference type="ChEBI" id="CHEBI:30616"/>
    </ligand>
</feature>
<feature type="binding site" evidence="8">
    <location>
        <position position="119"/>
    </location>
    <ligand>
        <name>ATP</name>
        <dbReference type="ChEBI" id="CHEBI:30616"/>
    </ligand>
</feature>
<organism evidence="9 10">
    <name type="scientific">Moraxella oculi</name>
    <dbReference type="NCBI Taxonomy" id="2940516"/>
    <lineage>
        <taxon>Bacteria</taxon>
        <taxon>Pseudomonadati</taxon>
        <taxon>Pseudomonadota</taxon>
        <taxon>Gammaproteobacteria</taxon>
        <taxon>Moraxellales</taxon>
        <taxon>Moraxellaceae</taxon>
        <taxon>Moraxella</taxon>
    </lineage>
</organism>
<dbReference type="EC" id="2.7.7.108" evidence="8"/>
<feature type="binding site" evidence="8">
    <location>
        <position position="177"/>
    </location>
    <ligand>
        <name>ATP</name>
        <dbReference type="ChEBI" id="CHEBI:30616"/>
    </ligand>
</feature>
<comment type="catalytic activity">
    <reaction evidence="8">
        <text>L-histidyl-[protein] + UTP = N(tele)-(5'-uridylyl)-L-histidyl-[protein] + diphosphate</text>
        <dbReference type="Rhea" id="RHEA:83891"/>
        <dbReference type="Rhea" id="RHEA-COMP:9745"/>
        <dbReference type="Rhea" id="RHEA-COMP:20239"/>
        <dbReference type="ChEBI" id="CHEBI:29979"/>
        <dbReference type="ChEBI" id="CHEBI:33019"/>
        <dbReference type="ChEBI" id="CHEBI:46398"/>
        <dbReference type="ChEBI" id="CHEBI:233474"/>
    </reaction>
</comment>
<dbReference type="PANTHER" id="PTHR32057:SF14">
    <property type="entry name" value="PROTEIN ADENYLYLTRANSFERASE SELO, MITOCHONDRIAL"/>
    <property type="match status" value="1"/>
</dbReference>
<dbReference type="EC" id="2.7.7.-" evidence="8"/>
<comment type="function">
    <text evidence="8">Nucleotidyltransferase involved in the post-translational modification of proteins. It can catalyze the addition of adenosine monophosphate (AMP) or uridine monophosphate (UMP) to a protein, resulting in modifications known as AMPylation and UMPylation.</text>
</comment>
<keyword evidence="10" id="KW-1185">Reference proteome</keyword>
<dbReference type="Pfam" id="PF02696">
    <property type="entry name" value="SelO"/>
    <property type="match status" value="1"/>
</dbReference>
<comment type="catalytic activity">
    <reaction evidence="8">
        <text>L-seryl-[protein] + ATP = 3-O-(5'-adenylyl)-L-seryl-[protein] + diphosphate</text>
        <dbReference type="Rhea" id="RHEA:58120"/>
        <dbReference type="Rhea" id="RHEA-COMP:9863"/>
        <dbReference type="Rhea" id="RHEA-COMP:15073"/>
        <dbReference type="ChEBI" id="CHEBI:29999"/>
        <dbReference type="ChEBI" id="CHEBI:30616"/>
        <dbReference type="ChEBI" id="CHEBI:33019"/>
        <dbReference type="ChEBI" id="CHEBI:142516"/>
        <dbReference type="EC" id="2.7.7.108"/>
    </reaction>
</comment>
<feature type="binding site" evidence="8">
    <location>
        <position position="120"/>
    </location>
    <ligand>
        <name>ATP</name>
        <dbReference type="ChEBI" id="CHEBI:30616"/>
    </ligand>
</feature>
<evidence type="ECO:0000256" key="8">
    <source>
        <dbReference type="HAMAP-Rule" id="MF_00692"/>
    </source>
</evidence>
<proteinExistence type="inferred from homology"/>
<dbReference type="RefSeq" id="WP_407068635.1">
    <property type="nucleotide sequence ID" value="NZ_JBJJXE010000002.1"/>
</dbReference>
<feature type="binding site" evidence="8">
    <location>
        <position position="107"/>
    </location>
    <ligand>
        <name>ATP</name>
        <dbReference type="ChEBI" id="CHEBI:30616"/>
    </ligand>
</feature>
<sequence length="486" mass="55342">MNHHQHYLSLDTILYHKQNATPLDNPKLAHFNHTLYRTLSKLPADHIDWQSVIGGDNTAFPSEFQPLSMAYAGHQFGQWVGQLGDGRGLLLTQILDTQGKLQDLHLKGAGKTPFSRFGDGRAMVDSTVREYLCGHALSYLGVPSSTALGFVVSDTLIKRQQTVRAAALLRVSDCHVRLGHFEWLAAYHPKLFGEFTHQMIATYYPALNRHDVHGFLHEVCRNTAKLIADWQLVGFSHGVMNTDNLNITGTTLDFGPFGMMERFNPNWINNHSDHHGRYVYQNQPTIGHWNLQRWLSCFELLSINHSVMLSCLNDYQKTLHTKYDDGICQKIGLPKSSTSLSLAYEFVGLLKSYELDYTNSFRALIATSDDSNTHEKILLDSFVNELSHQEQGLEKWQDWLARHQRCVHQLTTPKASVQLMKKSNPVYVLRNAMAERAIRQAYHDDFDEVARLFDLLSRPFDVQDIATTDDITPTSRHDMMPVSCMS</sequence>
<evidence type="ECO:0000256" key="1">
    <source>
        <dbReference type="ARBA" id="ARBA00009747"/>
    </source>
</evidence>
<comment type="caution">
    <text evidence="9">The sequence shown here is derived from an EMBL/GenBank/DDBJ whole genome shotgun (WGS) entry which is preliminary data.</text>
</comment>
<name>A0ABW8U705_9GAMM</name>
<feature type="binding site" evidence="8">
    <location>
        <position position="253"/>
    </location>
    <ligand>
        <name>ATP</name>
        <dbReference type="ChEBI" id="CHEBI:30616"/>
    </ligand>
</feature>
<evidence type="ECO:0000313" key="10">
    <source>
        <dbReference type="Proteomes" id="UP001624684"/>
    </source>
</evidence>
<dbReference type="HAMAP" id="MF_00692">
    <property type="entry name" value="SelO"/>
    <property type="match status" value="1"/>
</dbReference>
<keyword evidence="2 8" id="KW-0808">Transferase</keyword>
<comment type="cofactor">
    <cofactor evidence="8">
        <name>Mg(2+)</name>
        <dbReference type="ChEBI" id="CHEBI:18420"/>
    </cofactor>
    <cofactor evidence="8">
        <name>Mn(2+)</name>
        <dbReference type="ChEBI" id="CHEBI:29035"/>
    </cofactor>
</comment>
<protein>
    <recommendedName>
        <fullName evidence="8">Protein nucleotidyltransferase YdiU</fullName>
        <ecNumber evidence="8">2.7.7.-</ecNumber>
    </recommendedName>
    <alternativeName>
        <fullName evidence="8">Protein adenylyltransferase YdiU</fullName>
        <ecNumber evidence="8">2.7.7.108</ecNumber>
    </alternativeName>
    <alternativeName>
        <fullName evidence="8">Protein uridylyltransferase YdiU</fullName>
        <ecNumber evidence="8">2.7.7.-</ecNumber>
    </alternativeName>
</protein>
<evidence type="ECO:0000313" key="9">
    <source>
        <dbReference type="EMBL" id="MFL1731857.1"/>
    </source>
</evidence>